<feature type="transmembrane region" description="Helical" evidence="1">
    <location>
        <begin position="21"/>
        <end position="43"/>
    </location>
</feature>
<accession>A0A9P0MS48</accession>
<reference evidence="3" key="1">
    <citation type="submission" date="2022-01" db="EMBL/GenBank/DDBJ databases">
        <authorList>
            <person name="King R."/>
        </authorList>
    </citation>
    <scope>NUCLEOTIDE SEQUENCE</scope>
</reference>
<dbReference type="InterPro" id="IPR000742">
    <property type="entry name" value="EGF"/>
</dbReference>
<evidence type="ECO:0000313" key="3">
    <source>
        <dbReference type="EMBL" id="CAH1401171.1"/>
    </source>
</evidence>
<evidence type="ECO:0000259" key="2">
    <source>
        <dbReference type="Pfam" id="PF00008"/>
    </source>
</evidence>
<dbReference type="Pfam" id="PF00008">
    <property type="entry name" value="EGF"/>
    <property type="match status" value="1"/>
</dbReference>
<dbReference type="Gene3D" id="2.10.25.10">
    <property type="entry name" value="Laminin"/>
    <property type="match status" value="1"/>
</dbReference>
<keyword evidence="1" id="KW-0812">Transmembrane</keyword>
<feature type="domain" description="EGF-like" evidence="2">
    <location>
        <begin position="62"/>
        <end position="86"/>
    </location>
</feature>
<dbReference type="Proteomes" id="UP001152798">
    <property type="component" value="Chromosome 5"/>
</dbReference>
<evidence type="ECO:0000256" key="1">
    <source>
        <dbReference type="SAM" id="Phobius"/>
    </source>
</evidence>
<dbReference type="EMBL" id="OV725081">
    <property type="protein sequence ID" value="CAH1401171.1"/>
    <property type="molecule type" value="Genomic_DNA"/>
</dbReference>
<name>A0A9P0MS48_NEZVI</name>
<proteinExistence type="predicted"/>
<keyword evidence="1" id="KW-1133">Transmembrane helix</keyword>
<organism evidence="3 4">
    <name type="scientific">Nezara viridula</name>
    <name type="common">Southern green stink bug</name>
    <name type="synonym">Cimex viridulus</name>
    <dbReference type="NCBI Taxonomy" id="85310"/>
    <lineage>
        <taxon>Eukaryota</taxon>
        <taxon>Metazoa</taxon>
        <taxon>Ecdysozoa</taxon>
        <taxon>Arthropoda</taxon>
        <taxon>Hexapoda</taxon>
        <taxon>Insecta</taxon>
        <taxon>Pterygota</taxon>
        <taxon>Neoptera</taxon>
        <taxon>Paraneoptera</taxon>
        <taxon>Hemiptera</taxon>
        <taxon>Heteroptera</taxon>
        <taxon>Panheteroptera</taxon>
        <taxon>Pentatomomorpha</taxon>
        <taxon>Pentatomoidea</taxon>
        <taxon>Pentatomidae</taxon>
        <taxon>Pentatominae</taxon>
        <taxon>Nezara</taxon>
    </lineage>
</organism>
<gene>
    <name evidence="3" type="ORF">NEZAVI_LOCUS10249</name>
</gene>
<dbReference type="AlphaFoldDB" id="A0A9P0MS48"/>
<keyword evidence="4" id="KW-1185">Reference proteome</keyword>
<keyword evidence="1" id="KW-0472">Membrane</keyword>
<evidence type="ECO:0000313" key="4">
    <source>
        <dbReference type="Proteomes" id="UP001152798"/>
    </source>
</evidence>
<sequence>MPSVQEDPRRHGGWHQDRFGHPLLASFLIRLLFSSLLLFVLNWCVCDAGYTGRNCESEYFPCDPSPCQNDGVCKQVDQLSYQCKCPAVKRSGRDVGPAQDAEEAGGWKVIGSSLFPLGGPSNCISVRYRVANTERLVPELRFAAFRN</sequence>
<protein>
    <recommendedName>
        <fullName evidence="2">EGF-like domain-containing protein</fullName>
    </recommendedName>
</protein>